<organism evidence="2 3">
    <name type="scientific">Setomelanomma holmii</name>
    <dbReference type="NCBI Taxonomy" id="210430"/>
    <lineage>
        <taxon>Eukaryota</taxon>
        <taxon>Fungi</taxon>
        <taxon>Dikarya</taxon>
        <taxon>Ascomycota</taxon>
        <taxon>Pezizomycotina</taxon>
        <taxon>Dothideomycetes</taxon>
        <taxon>Pleosporomycetidae</taxon>
        <taxon>Pleosporales</taxon>
        <taxon>Pleosporineae</taxon>
        <taxon>Phaeosphaeriaceae</taxon>
        <taxon>Setomelanomma</taxon>
    </lineage>
</organism>
<dbReference type="Proteomes" id="UP000799777">
    <property type="component" value="Unassembled WGS sequence"/>
</dbReference>
<proteinExistence type="predicted"/>
<keyword evidence="3" id="KW-1185">Reference proteome</keyword>
<feature type="region of interest" description="Disordered" evidence="1">
    <location>
        <begin position="1"/>
        <end position="75"/>
    </location>
</feature>
<reference evidence="2" key="1">
    <citation type="journal article" date="2020" name="Stud. Mycol.">
        <title>101 Dothideomycetes genomes: a test case for predicting lifestyles and emergence of pathogens.</title>
        <authorList>
            <person name="Haridas S."/>
            <person name="Albert R."/>
            <person name="Binder M."/>
            <person name="Bloem J."/>
            <person name="Labutti K."/>
            <person name="Salamov A."/>
            <person name="Andreopoulos B."/>
            <person name="Baker S."/>
            <person name="Barry K."/>
            <person name="Bills G."/>
            <person name="Bluhm B."/>
            <person name="Cannon C."/>
            <person name="Castanera R."/>
            <person name="Culley D."/>
            <person name="Daum C."/>
            <person name="Ezra D."/>
            <person name="Gonzalez J."/>
            <person name="Henrissat B."/>
            <person name="Kuo A."/>
            <person name="Liang C."/>
            <person name="Lipzen A."/>
            <person name="Lutzoni F."/>
            <person name="Magnuson J."/>
            <person name="Mondo S."/>
            <person name="Nolan M."/>
            <person name="Ohm R."/>
            <person name="Pangilinan J."/>
            <person name="Park H.-J."/>
            <person name="Ramirez L."/>
            <person name="Alfaro M."/>
            <person name="Sun H."/>
            <person name="Tritt A."/>
            <person name="Yoshinaga Y."/>
            <person name="Zwiers L.-H."/>
            <person name="Turgeon B."/>
            <person name="Goodwin S."/>
            <person name="Spatafora J."/>
            <person name="Crous P."/>
            <person name="Grigoriev I."/>
        </authorList>
    </citation>
    <scope>NUCLEOTIDE SEQUENCE</scope>
    <source>
        <strain evidence="2">CBS 110217</strain>
    </source>
</reference>
<comment type="caution">
    <text evidence="2">The sequence shown here is derived from an EMBL/GenBank/DDBJ whole genome shotgun (WGS) entry which is preliminary data.</text>
</comment>
<feature type="compositionally biased region" description="Basic and acidic residues" evidence="1">
    <location>
        <begin position="31"/>
        <end position="41"/>
    </location>
</feature>
<protein>
    <submittedName>
        <fullName evidence="2">Uncharacterized protein</fullName>
    </submittedName>
</protein>
<evidence type="ECO:0000256" key="1">
    <source>
        <dbReference type="SAM" id="MobiDB-lite"/>
    </source>
</evidence>
<dbReference type="EMBL" id="ML978154">
    <property type="protein sequence ID" value="KAF2036511.1"/>
    <property type="molecule type" value="Genomic_DNA"/>
</dbReference>
<evidence type="ECO:0000313" key="3">
    <source>
        <dbReference type="Proteomes" id="UP000799777"/>
    </source>
</evidence>
<dbReference type="OrthoDB" id="3687991at2759"/>
<sequence>MSFEHKHSATGSVLLSPPDSTIPTRIAAKRPASEDRSEDSHSPTPTKRVKPSAPSFPTAPRISHRRLKPSEQLTMSTVSASSRNISTLMPRGGRKTAKVGQKDESLLRMLCDDISTSEVRELHFRNLPHSTIDWHNVEHINKINNWRNQIYGRAGMKSRAVSMWLPDEELWFELYYQLSIAESRARGILLPKTSNVLAAFNQTFASRILQDHQERDTEPRGERHLNAFTSKFNRMCPDLRVRLQQCVFGKFGDAFVPTITFEMMQVYKRMKEEMQLRGTVSESGYCEDLEEWRDLFSHLPDAKDVEMRVEPLPTEEDSAAAALLCMATHSVSS</sequence>
<accession>A0A9P4LQS0</accession>
<gene>
    <name evidence="2" type="ORF">EK21DRAFT_51638</name>
</gene>
<dbReference type="AlphaFoldDB" id="A0A9P4LQS0"/>
<feature type="compositionally biased region" description="Polar residues" evidence="1">
    <location>
        <begin position="9"/>
        <end position="23"/>
    </location>
</feature>
<name>A0A9P4LQS0_9PLEO</name>
<evidence type="ECO:0000313" key="2">
    <source>
        <dbReference type="EMBL" id="KAF2036511.1"/>
    </source>
</evidence>